<organism evidence="3 4">
    <name type="scientific">Anthostomella pinea</name>
    <dbReference type="NCBI Taxonomy" id="933095"/>
    <lineage>
        <taxon>Eukaryota</taxon>
        <taxon>Fungi</taxon>
        <taxon>Dikarya</taxon>
        <taxon>Ascomycota</taxon>
        <taxon>Pezizomycotina</taxon>
        <taxon>Sordariomycetes</taxon>
        <taxon>Xylariomycetidae</taxon>
        <taxon>Xylariales</taxon>
        <taxon>Xylariaceae</taxon>
        <taxon>Anthostomella</taxon>
    </lineage>
</organism>
<feature type="compositionally biased region" description="Polar residues" evidence="1">
    <location>
        <begin position="170"/>
        <end position="192"/>
    </location>
</feature>
<protein>
    <submittedName>
        <fullName evidence="3">Uu.00g098660.m01.CDS01</fullName>
    </submittedName>
</protein>
<dbReference type="EMBL" id="CAUWAG010000004">
    <property type="protein sequence ID" value="CAJ2502472.1"/>
    <property type="molecule type" value="Genomic_DNA"/>
</dbReference>
<dbReference type="Proteomes" id="UP001295740">
    <property type="component" value="Unassembled WGS sequence"/>
</dbReference>
<name>A0AAI8YF60_9PEZI</name>
<comment type="caution">
    <text evidence="3">The sequence shown here is derived from an EMBL/GenBank/DDBJ whole genome shotgun (WGS) entry which is preliminary data.</text>
</comment>
<proteinExistence type="predicted"/>
<reference evidence="3" key="1">
    <citation type="submission" date="2023-10" db="EMBL/GenBank/DDBJ databases">
        <authorList>
            <person name="Hackl T."/>
        </authorList>
    </citation>
    <scope>NUCLEOTIDE SEQUENCE</scope>
</reference>
<feature type="region of interest" description="Disordered" evidence="1">
    <location>
        <begin position="80"/>
        <end position="192"/>
    </location>
</feature>
<evidence type="ECO:0000313" key="3">
    <source>
        <dbReference type="EMBL" id="CAJ2502472.1"/>
    </source>
</evidence>
<keyword evidence="2" id="KW-0472">Membrane</keyword>
<feature type="compositionally biased region" description="Polar residues" evidence="1">
    <location>
        <begin position="80"/>
        <end position="92"/>
    </location>
</feature>
<feature type="compositionally biased region" description="Polar residues" evidence="1">
    <location>
        <begin position="153"/>
        <end position="162"/>
    </location>
</feature>
<evidence type="ECO:0000256" key="2">
    <source>
        <dbReference type="SAM" id="Phobius"/>
    </source>
</evidence>
<feature type="transmembrane region" description="Helical" evidence="2">
    <location>
        <begin position="386"/>
        <end position="404"/>
    </location>
</feature>
<keyword evidence="2" id="KW-0812">Transmembrane</keyword>
<keyword evidence="2" id="KW-1133">Transmembrane helix</keyword>
<sequence length="461" mass="52165">MANSPMGTEILVHISAPCAAIDDKRYRALAQSYIDYQPTKARQLGPLLDPVSNIGFSGASSGYDRHSQVYPHTFEQYDSASLGNEATPSPSFRSEMDNLDSPRLPVVPRSTPREYQALQHQAGYSPSRAKPRRLLGPGFSSPSSPWVPASHQFGHSSDSSAPGFTEARMRQSQRATEEQLPSSVGTSENSTTICSPGVVIPCTPLSTQRHMVQKQKREGNNLHHRLISSDNVIIDVTMSTIQETPIALSSNRNDRASDDPTLFVRTEPKKLREEQAGNAHMSHLLRSNAPHFADYDKVVVVDFLPQHGYTYESLEVFSSEPPVAVTPFPSSPEHLITPQLKKLARDLDLSKRFRPRRQQKRDLHPFERECWLLDTTALDDRLKRDAWAFLTNYIATGVAGWGVWCRRNAEYTWIRIYCWGYIAPHIYFLLYLATRRRILYIWSVWVDGEGDRVITMRIRGL</sequence>
<gene>
    <name evidence="3" type="ORF">KHLLAP_LOCUS2940</name>
</gene>
<feature type="transmembrane region" description="Helical" evidence="2">
    <location>
        <begin position="416"/>
        <end position="434"/>
    </location>
</feature>
<evidence type="ECO:0000256" key="1">
    <source>
        <dbReference type="SAM" id="MobiDB-lite"/>
    </source>
</evidence>
<evidence type="ECO:0000313" key="4">
    <source>
        <dbReference type="Proteomes" id="UP001295740"/>
    </source>
</evidence>
<accession>A0AAI8YF60</accession>
<keyword evidence="4" id="KW-1185">Reference proteome</keyword>
<dbReference type="AlphaFoldDB" id="A0AAI8YF60"/>